<evidence type="ECO:0000256" key="6">
    <source>
        <dbReference type="ARBA" id="ARBA00023128"/>
    </source>
</evidence>
<sequence>MSSISPAQRQRANALYRALLRTTRTLFAQDAAAVRAAHDETRRRFVAARDQTDAESVEKNLTEAEQVISLLRHNVVQGVYQQKSNTYNLRFTPDTELGSNETIMQPKPAPTLEEIARTKGKARGIRAYSTIAGSARAFSTSAAAASSLPRPVPRFPAVVILADGSSIQMTTTSPRHLSRLTRDPTNHPLWNPAMSGRSEGESEDDTGRLGRFRRRFADEKAVAFDTTDLNWMSGGREATPGTPLQSGKAKGKGRK</sequence>
<feature type="region of interest" description="Disordered" evidence="10">
    <location>
        <begin position="227"/>
        <end position="255"/>
    </location>
</feature>
<dbReference type="PANTHER" id="PTHR46749">
    <property type="entry name" value="COMPLEX III ASSEMBLY FACTOR LYRM7"/>
    <property type="match status" value="1"/>
</dbReference>
<evidence type="ECO:0000256" key="10">
    <source>
        <dbReference type="SAM" id="MobiDB-lite"/>
    </source>
</evidence>
<feature type="domain" description="Complex 1 LYR protein" evidence="11">
    <location>
        <begin position="14"/>
        <end position="66"/>
    </location>
</feature>
<comment type="function">
    <text evidence="8">Assembly factor required for Rieske Fe-S protein RIP1 incorporation into the cytochrome b-c1 (CIII) complex. Functions as a chaperone, binding to this subunit within the mitochondrial matrix and stabilizing it prior to its translocation and insertion into the late CIII dimeric intermediate within the mitochondrial inner membrane. Modulates the mitochondrial matrix zinc pool.</text>
</comment>
<comment type="subunit">
    <text evidence="3">Interacts with RIP1.</text>
</comment>
<dbReference type="InterPro" id="IPR008011">
    <property type="entry name" value="Complex1_LYR_dom"/>
</dbReference>
<gene>
    <name evidence="12" type="ORF">MCUN1_001127</name>
</gene>
<feature type="coiled-coil region" evidence="9">
    <location>
        <begin position="47"/>
        <end position="74"/>
    </location>
</feature>
<keyword evidence="13" id="KW-1185">Reference proteome</keyword>
<evidence type="ECO:0000256" key="2">
    <source>
        <dbReference type="ARBA" id="ARBA00009949"/>
    </source>
</evidence>
<keyword evidence="9" id="KW-0175">Coiled coil</keyword>
<dbReference type="CDD" id="cd20267">
    <property type="entry name" value="Complex1_LYR_LYRM7"/>
    <property type="match status" value="1"/>
</dbReference>
<evidence type="ECO:0000256" key="1">
    <source>
        <dbReference type="ARBA" id="ARBA00004305"/>
    </source>
</evidence>
<dbReference type="InterPro" id="IPR050435">
    <property type="entry name" value="MZM1/LYRM7"/>
</dbReference>
<accession>A0AAF0J5J9</accession>
<comment type="subcellular location">
    <subcellularLocation>
        <location evidence="1">Mitochondrion matrix</location>
    </subcellularLocation>
</comment>
<comment type="similarity">
    <text evidence="2">Belongs to the complex I LYR family. MZM1 subfamily.</text>
</comment>
<dbReference type="Pfam" id="PF05347">
    <property type="entry name" value="Complex1_LYR"/>
    <property type="match status" value="1"/>
</dbReference>
<evidence type="ECO:0000256" key="9">
    <source>
        <dbReference type="SAM" id="Coils"/>
    </source>
</evidence>
<dbReference type="InterPro" id="IPR045298">
    <property type="entry name" value="Complex1_LYR_LYRM7"/>
</dbReference>
<evidence type="ECO:0000256" key="7">
    <source>
        <dbReference type="ARBA" id="ARBA00023186"/>
    </source>
</evidence>
<dbReference type="Proteomes" id="UP001219933">
    <property type="component" value="Chromosome 2"/>
</dbReference>
<dbReference type="AlphaFoldDB" id="A0AAF0J5J9"/>
<protein>
    <recommendedName>
        <fullName evidence="4">Mitochondrial zinc maintenance protein 1, mitochondrial</fullName>
    </recommendedName>
</protein>
<feature type="region of interest" description="Disordered" evidence="10">
    <location>
        <begin position="171"/>
        <end position="207"/>
    </location>
</feature>
<dbReference type="Gene3D" id="6.20.130.10">
    <property type="match status" value="1"/>
</dbReference>
<dbReference type="EMBL" id="CP119878">
    <property type="protein sequence ID" value="WFD34288.1"/>
    <property type="molecule type" value="Genomic_DNA"/>
</dbReference>
<keyword evidence="7" id="KW-0143">Chaperone</keyword>
<dbReference type="GO" id="GO:0034551">
    <property type="term" value="P:mitochondrial respiratory chain complex III assembly"/>
    <property type="evidence" value="ECO:0007669"/>
    <property type="project" value="InterPro"/>
</dbReference>
<reference evidence="12" key="1">
    <citation type="submission" date="2023-03" db="EMBL/GenBank/DDBJ databases">
        <title>Mating type loci evolution in Malassezia.</title>
        <authorList>
            <person name="Coelho M.A."/>
        </authorList>
    </citation>
    <scope>NUCLEOTIDE SEQUENCE</scope>
    <source>
        <strain evidence="12">CBS 11721</strain>
    </source>
</reference>
<evidence type="ECO:0000256" key="5">
    <source>
        <dbReference type="ARBA" id="ARBA00022946"/>
    </source>
</evidence>
<dbReference type="GO" id="GO:0044183">
    <property type="term" value="F:protein folding chaperone"/>
    <property type="evidence" value="ECO:0007669"/>
    <property type="project" value="TreeGrafter"/>
</dbReference>
<organism evidence="12 13">
    <name type="scientific">Malassezia cuniculi</name>
    <dbReference type="NCBI Taxonomy" id="948313"/>
    <lineage>
        <taxon>Eukaryota</taxon>
        <taxon>Fungi</taxon>
        <taxon>Dikarya</taxon>
        <taxon>Basidiomycota</taxon>
        <taxon>Ustilaginomycotina</taxon>
        <taxon>Malasseziomycetes</taxon>
        <taxon>Malasseziales</taxon>
        <taxon>Malasseziaceae</taxon>
        <taxon>Malassezia</taxon>
    </lineage>
</organism>
<proteinExistence type="inferred from homology"/>
<keyword evidence="6" id="KW-0496">Mitochondrion</keyword>
<dbReference type="GO" id="GO:0005759">
    <property type="term" value="C:mitochondrial matrix"/>
    <property type="evidence" value="ECO:0007669"/>
    <property type="project" value="UniProtKB-SubCell"/>
</dbReference>
<evidence type="ECO:0000256" key="8">
    <source>
        <dbReference type="ARBA" id="ARBA00025268"/>
    </source>
</evidence>
<evidence type="ECO:0000259" key="11">
    <source>
        <dbReference type="Pfam" id="PF05347"/>
    </source>
</evidence>
<keyword evidence="5" id="KW-0809">Transit peptide</keyword>
<evidence type="ECO:0000256" key="4">
    <source>
        <dbReference type="ARBA" id="ARBA00015108"/>
    </source>
</evidence>
<evidence type="ECO:0000256" key="3">
    <source>
        <dbReference type="ARBA" id="ARBA00011589"/>
    </source>
</evidence>
<name>A0AAF0J5J9_9BASI</name>
<evidence type="ECO:0000313" key="13">
    <source>
        <dbReference type="Proteomes" id="UP001219933"/>
    </source>
</evidence>
<evidence type="ECO:0000313" key="12">
    <source>
        <dbReference type="EMBL" id="WFD34288.1"/>
    </source>
</evidence>
<dbReference type="PANTHER" id="PTHR46749:SF1">
    <property type="entry name" value="COMPLEX III ASSEMBLY FACTOR LYRM7"/>
    <property type="match status" value="1"/>
</dbReference>